<reference evidence="2 3" key="1">
    <citation type="submission" date="2016-03" db="EMBL/GenBank/DDBJ databases">
        <title>Whole genome sequencing of Grifola frondosa 9006-11.</title>
        <authorList>
            <person name="Min B."/>
            <person name="Park H."/>
            <person name="Kim J.-G."/>
            <person name="Cho H."/>
            <person name="Oh Y.-L."/>
            <person name="Kong W.-S."/>
            <person name="Choi I.-G."/>
        </authorList>
    </citation>
    <scope>NUCLEOTIDE SEQUENCE [LARGE SCALE GENOMIC DNA]</scope>
    <source>
        <strain evidence="2 3">9006-11</strain>
    </source>
</reference>
<feature type="domain" description="Fungal-type protein kinase" evidence="1">
    <location>
        <begin position="26"/>
        <end position="197"/>
    </location>
</feature>
<dbReference type="PANTHER" id="PTHR38248">
    <property type="entry name" value="FUNK1 6"/>
    <property type="match status" value="1"/>
</dbReference>
<dbReference type="OrthoDB" id="2803809at2759"/>
<evidence type="ECO:0000259" key="1">
    <source>
        <dbReference type="Pfam" id="PF17667"/>
    </source>
</evidence>
<dbReference type="PANTHER" id="PTHR38248:SF2">
    <property type="entry name" value="FUNK1 11"/>
    <property type="match status" value="1"/>
</dbReference>
<dbReference type="Proteomes" id="UP000092993">
    <property type="component" value="Unassembled WGS sequence"/>
</dbReference>
<protein>
    <recommendedName>
        <fullName evidence="1">Fungal-type protein kinase domain-containing protein</fullName>
    </recommendedName>
</protein>
<keyword evidence="3" id="KW-1185">Reference proteome</keyword>
<evidence type="ECO:0000313" key="2">
    <source>
        <dbReference type="EMBL" id="OBZ73860.1"/>
    </source>
</evidence>
<proteinExistence type="predicted"/>
<dbReference type="AlphaFoldDB" id="A0A1C7MAB8"/>
<dbReference type="EMBL" id="LUGG01000006">
    <property type="protein sequence ID" value="OBZ73860.1"/>
    <property type="molecule type" value="Genomic_DNA"/>
</dbReference>
<organism evidence="2 3">
    <name type="scientific">Grifola frondosa</name>
    <name type="common">Maitake</name>
    <name type="synonym">Polyporus frondosus</name>
    <dbReference type="NCBI Taxonomy" id="5627"/>
    <lineage>
        <taxon>Eukaryota</taxon>
        <taxon>Fungi</taxon>
        <taxon>Dikarya</taxon>
        <taxon>Basidiomycota</taxon>
        <taxon>Agaricomycotina</taxon>
        <taxon>Agaricomycetes</taxon>
        <taxon>Polyporales</taxon>
        <taxon>Grifolaceae</taxon>
        <taxon>Grifola</taxon>
    </lineage>
</organism>
<dbReference type="Pfam" id="PF17667">
    <property type="entry name" value="Pkinase_fungal"/>
    <property type="match status" value="2"/>
</dbReference>
<accession>A0A1C7MAB8</accession>
<name>A0A1C7MAB8_GRIFR</name>
<sequence length="457" mass="51910">MWVEFKEGGDPFSDEVDGPMRKLFLERLSSYAEMAMGRAHRTHIYTVLVMGTFARLIRWDRSGAVMTDKFQYKEHPEILGEFFWRFARMTDEVQGYDTTAQLVPPGTKLYHLMDSMTEKKLPELLDYIRTEFQKSIDAGCCRYQLAVEDKERVTRHFLVGRPLHITPGLVGRGTRSYVAVDVEKEVFVHLKDQWRYAPDEDAMQQEHAADDGHPLRIGEASPEGDILSYLNLMGVHNVPTVVCHGDVGREVTATQDAWKAINQGLRTAGAGAHSDQPLKLVHYRLIQEEVGRPLSECEAGVELVKVISDCIMAHEDAVILAGVLHGDVSPGNMLMSFDAVHKALYGYGGKHDNAYDLRQRTRPFVSRAILDRDVRQPTIQDDLESFFYVLVYYSVRYLKHNSEDVASFMLDFFDSYSFSNGEYSCGQCKRRTIQMPYSNGPITGKLSSPAKVHTRIH</sequence>
<comment type="caution">
    <text evidence="2">The sequence shown here is derived from an EMBL/GenBank/DDBJ whole genome shotgun (WGS) entry which is preliminary data.</text>
</comment>
<dbReference type="SUPFAM" id="SSF56112">
    <property type="entry name" value="Protein kinase-like (PK-like)"/>
    <property type="match status" value="1"/>
</dbReference>
<gene>
    <name evidence="2" type="ORF">A0H81_06311</name>
</gene>
<dbReference type="OMA" id="HETINGG"/>
<dbReference type="InterPro" id="IPR011009">
    <property type="entry name" value="Kinase-like_dom_sf"/>
</dbReference>
<dbReference type="InterPro" id="IPR040976">
    <property type="entry name" value="Pkinase_fungal"/>
</dbReference>
<feature type="domain" description="Fungal-type protein kinase" evidence="1">
    <location>
        <begin position="221"/>
        <end position="392"/>
    </location>
</feature>
<evidence type="ECO:0000313" key="3">
    <source>
        <dbReference type="Proteomes" id="UP000092993"/>
    </source>
</evidence>